<protein>
    <submittedName>
        <fullName evidence="2">DNA binding domain-containing protein</fullName>
    </submittedName>
</protein>
<dbReference type="InterPro" id="IPR007421">
    <property type="entry name" value="Schlafen_AlbA_2_dom"/>
</dbReference>
<dbReference type="PANTHER" id="PTHR30595">
    <property type="entry name" value="GLPR-RELATED TRANSCRIPTIONAL REPRESSOR"/>
    <property type="match status" value="1"/>
</dbReference>
<gene>
    <name evidence="2" type="ORF">H8911_06235</name>
</gene>
<evidence type="ECO:0000313" key="3">
    <source>
        <dbReference type="Proteomes" id="UP000649075"/>
    </source>
</evidence>
<proteinExistence type="predicted"/>
<dbReference type="Proteomes" id="UP000649075">
    <property type="component" value="Unassembled WGS sequence"/>
</dbReference>
<reference evidence="2 3" key="1">
    <citation type="submission" date="2020-08" db="EMBL/GenBank/DDBJ databases">
        <authorList>
            <person name="Liu C."/>
            <person name="Sun Q."/>
        </authorList>
    </citation>
    <scope>NUCLEOTIDE SEQUENCE [LARGE SCALE GENOMIC DNA]</scope>
    <source>
        <strain evidence="2 3">L34</strain>
    </source>
</reference>
<name>A0ABR7KHX4_9FIRM</name>
<dbReference type="Pfam" id="PF13749">
    <property type="entry name" value="HATPase_c_4"/>
    <property type="match status" value="1"/>
</dbReference>
<sequence length="558" mass="65484">MNTDNELLIKLDALISNWEDETVEFKEANNDYDKDKIGRYFSALSNEANLRNVQCGWLIFGIKEKGKKIVGTNYREKKGLDTLKHEISLQTTGGISFVEIYEVEKEGKRIIMFQIPAATAGIPTGWKDQYYAREGDSLVPLSLEKMDRIRQQSNRDWSKLFVKGATIQHLNKDAISLARNNYKEKMQKPHISQEIDSMSDEEFLTKMKLIQNGHITNACMLLLGNEDYDYLFDYTPEAAWRLYDSKSNIKDYEIFKIPFITLSDRIFSRIRNLTYRYMPNQLTLFPLETKQYDMWLLRELMNNCIAHSNYALGGRINVDEEEDEITLRNPGSFLPGSIEVALQKNYTPPFYRNQLLAETMMKFNMIDTQSMGIRKVYKIQQEKYFPMPDYNLSVGNQVGVTVYGKVLDENYTKLLFEHSEFDIQTVFLIDQVQKHHTITNEQVKYLRKLQIIEGRMPNIYLSADIAKTLEKKEQYVKNKGFDDEYYRNLIVKYLQEYESGTRENFRILLIDKLPDNLNEKQKENKIRNLLYSLKRKGIVQCLNKNSINSTWILVNNKI</sequence>
<feature type="domain" description="Schlafen AlbA-2" evidence="1">
    <location>
        <begin position="19"/>
        <end position="141"/>
    </location>
</feature>
<evidence type="ECO:0000313" key="2">
    <source>
        <dbReference type="EMBL" id="MBC6012336.1"/>
    </source>
</evidence>
<evidence type="ECO:0000259" key="1">
    <source>
        <dbReference type="Pfam" id="PF04326"/>
    </source>
</evidence>
<dbReference type="RefSeq" id="WP_186999044.1">
    <property type="nucleotide sequence ID" value="NZ_JACRWH010000020.1"/>
</dbReference>
<dbReference type="Gene3D" id="3.30.565.60">
    <property type="match status" value="1"/>
</dbReference>
<keyword evidence="3" id="KW-1185">Reference proteome</keyword>
<dbReference type="EMBL" id="JACRWH010000020">
    <property type="protein sequence ID" value="MBC6012336.1"/>
    <property type="molecule type" value="Genomic_DNA"/>
</dbReference>
<dbReference type="InterPro" id="IPR038461">
    <property type="entry name" value="Schlafen_AlbA_2_dom_sf"/>
</dbReference>
<dbReference type="Pfam" id="PF04326">
    <property type="entry name" value="SLFN_AlbA_2"/>
    <property type="match status" value="1"/>
</dbReference>
<accession>A0ABR7KHX4</accession>
<dbReference type="InterPro" id="IPR038475">
    <property type="entry name" value="RecG_C_sf"/>
</dbReference>
<dbReference type="Gene3D" id="3.30.950.30">
    <property type="entry name" value="Schlafen, AAA domain"/>
    <property type="match status" value="1"/>
</dbReference>
<organism evidence="2 3">
    <name type="scientific">Holdemanella hominis</name>
    <dbReference type="NCBI Taxonomy" id="2764327"/>
    <lineage>
        <taxon>Bacteria</taxon>
        <taxon>Bacillati</taxon>
        <taxon>Bacillota</taxon>
        <taxon>Erysipelotrichia</taxon>
        <taxon>Erysipelotrichales</taxon>
        <taxon>Erysipelotrichaceae</taxon>
        <taxon>Holdemanella</taxon>
    </lineage>
</organism>
<comment type="caution">
    <text evidence="2">The sequence shown here is derived from an EMBL/GenBank/DDBJ whole genome shotgun (WGS) entry which is preliminary data.</text>
</comment>
<dbReference type="PANTHER" id="PTHR30595:SF6">
    <property type="entry name" value="SCHLAFEN ALBA-2 DOMAIN-CONTAINING PROTEIN"/>
    <property type="match status" value="1"/>
</dbReference>